<protein>
    <submittedName>
        <fullName evidence="1">TonB-dependent receptor</fullName>
    </submittedName>
</protein>
<reference evidence="1 2" key="1">
    <citation type="journal article" date="2019" name="Nat. Med.">
        <title>A library of human gut bacterial isolates paired with longitudinal multiomics data enables mechanistic microbiome research.</title>
        <authorList>
            <person name="Poyet M."/>
            <person name="Groussin M."/>
            <person name="Gibbons S.M."/>
            <person name="Avila-Pacheco J."/>
            <person name="Jiang X."/>
            <person name="Kearney S.M."/>
            <person name="Perrotta A.R."/>
            <person name="Berdy B."/>
            <person name="Zhao S."/>
            <person name="Lieberman T.D."/>
            <person name="Swanson P.K."/>
            <person name="Smith M."/>
            <person name="Roesemann S."/>
            <person name="Alexander J.E."/>
            <person name="Rich S.A."/>
            <person name="Livny J."/>
            <person name="Vlamakis H."/>
            <person name="Clish C."/>
            <person name="Bullock K."/>
            <person name="Deik A."/>
            <person name="Scott J."/>
            <person name="Pierce K.A."/>
            <person name="Xavier R.J."/>
            <person name="Alm E.J."/>
        </authorList>
    </citation>
    <scope>NUCLEOTIDE SEQUENCE [LARGE SCALE GENOMIC DNA]</scope>
    <source>
        <strain evidence="1 2">BIOML-A14</strain>
    </source>
</reference>
<feature type="non-terminal residue" evidence="1">
    <location>
        <position position="1"/>
    </location>
</feature>
<name>A0A642C391_BACOV</name>
<dbReference type="Proteomes" id="UP000435985">
    <property type="component" value="Unassembled WGS sequence"/>
</dbReference>
<accession>A0A642C391</accession>
<evidence type="ECO:0000313" key="2">
    <source>
        <dbReference type="Proteomes" id="UP000435985"/>
    </source>
</evidence>
<sequence>PRRNQGIAGRFTYAYDSRYFAEFNFGYNGSERFAAHERYGFFPSFGLGYIISNEDFWIPLRNTVDKLKFKLTYGLVGNDAIGSSEDRFYYLSEVNPNDGNRDQFFGTDYDNHMNGVSVSRYPNIYITWEKSKKVNLGFELGMFNSALEIQTDFFYERRTQIYQPRAHIPSSMGLSAGVSANIGEASSRGIDLSANYSYIANKDFWIKGMGNFTLAKGRYEVYEELDYASYGQGYRSRIGQAINHNYGYIAERLFIDVNDVANSPSQTSFNGGAMPGDIKYKDLNGDGKITDEDQTFLGYPNQPEITYGFGFSAGYKGFDLSMFFQGNARVSFFIDPRNTSPFVNYDAGDRIGVQQCLDVIANDHWSENNRDIYAFW</sequence>
<gene>
    <name evidence="1" type="ORF">F3B98_32595</name>
</gene>
<keyword evidence="1" id="KW-0675">Receptor</keyword>
<evidence type="ECO:0000313" key="1">
    <source>
        <dbReference type="EMBL" id="KAA4646252.1"/>
    </source>
</evidence>
<comment type="caution">
    <text evidence="1">The sequence shown here is derived from an EMBL/GenBank/DDBJ whole genome shotgun (WGS) entry which is preliminary data.</text>
</comment>
<dbReference type="AlphaFoldDB" id="A0A642C391"/>
<dbReference type="EMBL" id="VWFO01000669">
    <property type="protein sequence ID" value="KAA4646252.1"/>
    <property type="molecule type" value="Genomic_DNA"/>
</dbReference>
<proteinExistence type="predicted"/>
<organism evidence="1 2">
    <name type="scientific">Bacteroides ovatus</name>
    <dbReference type="NCBI Taxonomy" id="28116"/>
    <lineage>
        <taxon>Bacteria</taxon>
        <taxon>Pseudomonadati</taxon>
        <taxon>Bacteroidota</taxon>
        <taxon>Bacteroidia</taxon>
        <taxon>Bacteroidales</taxon>
        <taxon>Bacteroidaceae</taxon>
        <taxon>Bacteroides</taxon>
    </lineage>
</organism>
<feature type="non-terminal residue" evidence="1">
    <location>
        <position position="376"/>
    </location>
</feature>
<dbReference type="SUPFAM" id="SSF56935">
    <property type="entry name" value="Porins"/>
    <property type="match status" value="1"/>
</dbReference>